<reference evidence="3" key="1">
    <citation type="submission" date="2009-11" db="EMBL/GenBank/DDBJ databases">
        <authorList>
            <consortium name="Porcine genome sequencing project"/>
        </authorList>
    </citation>
    <scope>NUCLEOTIDE SEQUENCE [LARGE SCALE GENOMIC DNA]</scope>
    <source>
        <strain evidence="3">Duroc</strain>
    </source>
</reference>
<evidence type="ECO:0000313" key="2">
    <source>
        <dbReference type="Ensembl" id="ENSSSCP00000060218.1"/>
    </source>
</evidence>
<reference evidence="2" key="3">
    <citation type="submission" date="2025-08" db="UniProtKB">
        <authorList>
            <consortium name="Ensembl"/>
        </authorList>
    </citation>
    <scope>IDENTIFICATION</scope>
</reference>
<evidence type="ECO:0000259" key="1">
    <source>
        <dbReference type="Pfam" id="PF26063"/>
    </source>
</evidence>
<protein>
    <submittedName>
        <fullName evidence="2">Minichromosome maintenance domain containing 2</fullName>
    </submittedName>
</protein>
<organism evidence="2 3">
    <name type="scientific">Sus scrofa</name>
    <name type="common">Pig</name>
    <dbReference type="NCBI Taxonomy" id="9823"/>
    <lineage>
        <taxon>Eukaryota</taxon>
        <taxon>Metazoa</taxon>
        <taxon>Chordata</taxon>
        <taxon>Craniata</taxon>
        <taxon>Vertebrata</taxon>
        <taxon>Euteleostomi</taxon>
        <taxon>Mammalia</taxon>
        <taxon>Eutheria</taxon>
        <taxon>Laurasiatheria</taxon>
        <taxon>Artiodactyla</taxon>
        <taxon>Suina</taxon>
        <taxon>Suidae</taxon>
        <taxon>Sus</taxon>
    </lineage>
</organism>
<name>A0A8D0REL2_PIG</name>
<feature type="domain" description="MCMDC2 N-terminal" evidence="1">
    <location>
        <begin position="6"/>
        <end position="105"/>
    </location>
</feature>
<dbReference type="Proteomes" id="UP000008227">
    <property type="component" value="Chromosome 4"/>
</dbReference>
<reference evidence="2" key="2">
    <citation type="journal article" date="2020" name="Gigascience">
        <title>An improved pig reference genome sequence to enable pig genetics and genomics research.</title>
        <authorList>
            <person name="Warr A."/>
            <person name="Affara N."/>
            <person name="Aken B."/>
            <person name="Beiki H."/>
            <person name="Bickhart D.M."/>
            <person name="Billis K."/>
            <person name="Chow W."/>
            <person name="Eory L."/>
            <person name="Finlayson H.A."/>
            <person name="Flicek P."/>
            <person name="Giron C.G."/>
            <person name="Griffin D.K."/>
            <person name="Hall R."/>
            <person name="Hannum G."/>
            <person name="Hourlier T."/>
            <person name="Howe K."/>
            <person name="Hume D.A."/>
            <person name="Izuogu O."/>
            <person name="Kim K."/>
            <person name="Koren S."/>
            <person name="Liu H."/>
            <person name="Manchanda N."/>
            <person name="Martin F.J."/>
            <person name="Nonneman D.J."/>
            <person name="O'Connor R.E."/>
            <person name="Phillippy A.M."/>
            <person name="Rohrer G.A."/>
            <person name="Rosen B.D."/>
            <person name="Rund L.A."/>
            <person name="Sargent C.A."/>
            <person name="Schook L.B."/>
            <person name="Schroeder S.G."/>
            <person name="Schwartz A.S."/>
            <person name="Skinner B.M."/>
            <person name="Talbot R."/>
            <person name="Tseng E."/>
            <person name="Tuggle C.K."/>
            <person name="Watson M."/>
            <person name="Smith T.P.L."/>
            <person name="Archibald A.L."/>
        </authorList>
    </citation>
    <scope>NUCLEOTIDE SEQUENCE [LARGE SCALE GENOMIC DNA]</scope>
    <source>
        <strain evidence="2">Duroc</strain>
    </source>
</reference>
<accession>A0A8D0REL2</accession>
<dbReference type="AlphaFoldDB" id="A0A8D0REL2"/>
<proteinExistence type="predicted"/>
<keyword evidence="3" id="KW-1185">Reference proteome</keyword>
<dbReference type="GeneTree" id="ENSGT01150000286951"/>
<evidence type="ECO:0000313" key="3">
    <source>
        <dbReference type="Proteomes" id="UP000008227"/>
    </source>
</evidence>
<reference evidence="2" key="4">
    <citation type="submission" date="2025-09" db="UniProtKB">
        <authorList>
            <consortium name="Ensembl"/>
        </authorList>
    </citation>
    <scope>IDENTIFICATION</scope>
</reference>
<dbReference type="Ensembl" id="ENSSSCT00000066844.1">
    <property type="protein sequence ID" value="ENSSSCP00000060218.1"/>
    <property type="gene ID" value="ENSSSCG00000006205.5"/>
</dbReference>
<accession>A0A5G2QA36</accession>
<dbReference type="Pfam" id="PF26063">
    <property type="entry name" value="MCMDC2_N"/>
    <property type="match status" value="1"/>
</dbReference>
<sequence>MSNLKMKEAALIYLDRSRGLQKFIDDCKYYNASKQSYAVYRFNILINPSDIVELDAELGNHILHQPLKAAQVFQSVCFIAVKTLSLIGQLQTETQINIVLKLTHLPPLPSYSLDLCKFPLDYTSQRFYMVQGIVIAMTTLTKYTQGARFLCSDEACPLSKGFQYVRVHVPGATESATVRSDFLCDLCSSSLQEDRKFRVLGDKQIVEIITTKALHAFQGYSNNQPFRFQSVTVFLRAVESRSITVYISGKKFGDDMDQQMTFPVQCSFWSFVDMDSSSRRNIQKTSTLIGQMDCSLIPANLVETFGLLINCNESSPCHLLFPTVQHTLKKAIDPEGLLYVASKQFTTEDFGKVKVEKIITKNICANVSQFK</sequence>
<dbReference type="InterPro" id="IPR058769">
    <property type="entry name" value="MCMDC2_N"/>
</dbReference>